<organism evidence="1 2">
    <name type="scientific">Pseudoruegeria aquimaris</name>
    <dbReference type="NCBI Taxonomy" id="393663"/>
    <lineage>
        <taxon>Bacteria</taxon>
        <taxon>Pseudomonadati</taxon>
        <taxon>Pseudomonadota</taxon>
        <taxon>Alphaproteobacteria</taxon>
        <taxon>Rhodobacterales</taxon>
        <taxon>Roseobacteraceae</taxon>
        <taxon>Pseudoruegeria</taxon>
    </lineage>
</organism>
<evidence type="ECO:0000313" key="1">
    <source>
        <dbReference type="EMBL" id="SLN18494.1"/>
    </source>
</evidence>
<name>A0A1Y5RMU7_9RHOB</name>
<proteinExistence type="predicted"/>
<keyword evidence="2" id="KW-1185">Reference proteome</keyword>
<dbReference type="AlphaFoldDB" id="A0A1Y5RMU7"/>
<gene>
    <name evidence="1" type="ORF">PSA7680_00639</name>
</gene>
<dbReference type="RefSeq" id="WP_085867210.1">
    <property type="nucleotide sequence ID" value="NZ_FWFQ01000003.1"/>
</dbReference>
<dbReference type="Proteomes" id="UP000193409">
    <property type="component" value="Unassembled WGS sequence"/>
</dbReference>
<dbReference type="EMBL" id="FWFQ01000003">
    <property type="protein sequence ID" value="SLN18494.1"/>
    <property type="molecule type" value="Genomic_DNA"/>
</dbReference>
<protein>
    <submittedName>
        <fullName evidence="1">Uncharacterized protein</fullName>
    </submittedName>
</protein>
<evidence type="ECO:0000313" key="2">
    <source>
        <dbReference type="Proteomes" id="UP000193409"/>
    </source>
</evidence>
<reference evidence="1 2" key="1">
    <citation type="submission" date="2017-03" db="EMBL/GenBank/DDBJ databases">
        <authorList>
            <person name="Afonso C.L."/>
            <person name="Miller P.J."/>
            <person name="Scott M.A."/>
            <person name="Spackman E."/>
            <person name="Goraichik I."/>
            <person name="Dimitrov K.M."/>
            <person name="Suarez D.L."/>
            <person name="Swayne D.E."/>
        </authorList>
    </citation>
    <scope>NUCLEOTIDE SEQUENCE [LARGE SCALE GENOMIC DNA]</scope>
    <source>
        <strain evidence="1 2">CECT 7680</strain>
    </source>
</reference>
<sequence>MLGPRWLMKMSMWARNPPPLKKVLFVFGIIAVCLALFAVERLVGWPDWATVNRMQGRPLR</sequence>
<accession>A0A1Y5RMU7</accession>
<dbReference type="OrthoDB" id="7283678at2"/>